<organism evidence="13 14">
    <name type="scientific">Cyprinus carpio carpio</name>
    <dbReference type="NCBI Taxonomy" id="630221"/>
    <lineage>
        <taxon>Eukaryota</taxon>
        <taxon>Metazoa</taxon>
        <taxon>Chordata</taxon>
        <taxon>Craniata</taxon>
        <taxon>Vertebrata</taxon>
        <taxon>Euteleostomi</taxon>
        <taxon>Actinopterygii</taxon>
        <taxon>Neopterygii</taxon>
        <taxon>Teleostei</taxon>
        <taxon>Ostariophysi</taxon>
        <taxon>Cypriniformes</taxon>
        <taxon>Cyprinidae</taxon>
        <taxon>Cyprininae</taxon>
        <taxon>Cyprinus</taxon>
    </lineage>
</organism>
<evidence type="ECO:0000256" key="4">
    <source>
        <dbReference type="ARBA" id="ARBA00023016"/>
    </source>
</evidence>
<keyword evidence="5" id="KW-0238">DNA-binding</keyword>
<proteinExistence type="inferred from homology"/>
<dbReference type="Gene3D" id="1.10.10.10">
    <property type="entry name" value="Winged helix-like DNA-binding domain superfamily/Winged helix DNA-binding domain"/>
    <property type="match status" value="1"/>
</dbReference>
<evidence type="ECO:0000256" key="8">
    <source>
        <dbReference type="ARBA" id="ARBA00023242"/>
    </source>
</evidence>
<feature type="coiled-coil region" evidence="10">
    <location>
        <begin position="133"/>
        <end position="167"/>
    </location>
</feature>
<reference evidence="13" key="2">
    <citation type="submission" date="2025-09" db="UniProtKB">
        <authorList>
            <consortium name="Ensembl"/>
        </authorList>
    </citation>
    <scope>IDENTIFICATION</scope>
</reference>
<comment type="subcellular location">
    <subcellularLocation>
        <location evidence="1">Nucleus</location>
    </subcellularLocation>
</comment>
<protein>
    <submittedName>
        <fullName evidence="13">Heat shock transcription factor 2</fullName>
    </submittedName>
</protein>
<dbReference type="Ensembl" id="ENSCCRT00000069716.2">
    <property type="protein sequence ID" value="ENSCCRP00000064326.2"/>
    <property type="gene ID" value="ENSCCRG00000034600.2"/>
</dbReference>
<evidence type="ECO:0000256" key="10">
    <source>
        <dbReference type="SAM" id="Coils"/>
    </source>
</evidence>
<dbReference type="PROSITE" id="PS00434">
    <property type="entry name" value="HSF_DOMAIN"/>
    <property type="match status" value="1"/>
</dbReference>
<evidence type="ECO:0000256" key="1">
    <source>
        <dbReference type="ARBA" id="ARBA00004123"/>
    </source>
</evidence>
<dbReference type="Pfam" id="PF00447">
    <property type="entry name" value="HSF_DNA-bind"/>
    <property type="match status" value="1"/>
</dbReference>
<dbReference type="Proteomes" id="UP001108240">
    <property type="component" value="Unplaced"/>
</dbReference>
<comment type="similarity">
    <text evidence="2 9">Belongs to the HSF family.</text>
</comment>
<keyword evidence="14" id="KW-1185">Reference proteome</keyword>
<evidence type="ECO:0000256" key="11">
    <source>
        <dbReference type="SAM" id="MobiDB-lite"/>
    </source>
</evidence>
<dbReference type="SUPFAM" id="SSF46785">
    <property type="entry name" value="Winged helix' DNA-binding domain"/>
    <property type="match status" value="1"/>
</dbReference>
<evidence type="ECO:0000313" key="13">
    <source>
        <dbReference type="Ensembl" id="ENSCCRP00000064326.2"/>
    </source>
</evidence>
<dbReference type="SMART" id="SM00415">
    <property type="entry name" value="HSF"/>
    <property type="match status" value="1"/>
</dbReference>
<reference evidence="13" key="1">
    <citation type="submission" date="2025-08" db="UniProtKB">
        <authorList>
            <consortium name="Ensembl"/>
        </authorList>
    </citation>
    <scope>IDENTIFICATION</scope>
</reference>
<name>A0A8C1DKS7_CYPCA</name>
<dbReference type="PANTHER" id="PTHR10015">
    <property type="entry name" value="HEAT SHOCK TRANSCRIPTION FACTOR"/>
    <property type="match status" value="1"/>
</dbReference>
<evidence type="ECO:0000256" key="6">
    <source>
        <dbReference type="ARBA" id="ARBA00023159"/>
    </source>
</evidence>
<dbReference type="GO" id="GO:0043565">
    <property type="term" value="F:sequence-specific DNA binding"/>
    <property type="evidence" value="ECO:0007669"/>
    <property type="project" value="InterPro"/>
</dbReference>
<dbReference type="PRINTS" id="PR00056">
    <property type="entry name" value="HSFDOMAIN"/>
</dbReference>
<feature type="region of interest" description="Disordered" evidence="11">
    <location>
        <begin position="278"/>
        <end position="298"/>
    </location>
</feature>
<dbReference type="GeneTree" id="ENSGT00940000155906"/>
<dbReference type="InterPro" id="IPR000232">
    <property type="entry name" value="HSF_DNA-bd"/>
</dbReference>
<dbReference type="GO" id="GO:0003700">
    <property type="term" value="F:DNA-binding transcription factor activity"/>
    <property type="evidence" value="ECO:0007669"/>
    <property type="project" value="InterPro"/>
</dbReference>
<keyword evidence="6" id="KW-0010">Activator</keyword>
<accession>A0A8C1DKS7</accession>
<evidence type="ECO:0000256" key="7">
    <source>
        <dbReference type="ARBA" id="ARBA00023163"/>
    </source>
</evidence>
<dbReference type="Pfam" id="PF06546">
    <property type="entry name" value="Vert_HS_TF"/>
    <property type="match status" value="1"/>
</dbReference>
<evidence type="ECO:0000256" key="9">
    <source>
        <dbReference type="RuleBase" id="RU004020"/>
    </source>
</evidence>
<dbReference type="InterPro" id="IPR010542">
    <property type="entry name" value="Vert_HSTF_C"/>
</dbReference>
<evidence type="ECO:0000256" key="3">
    <source>
        <dbReference type="ARBA" id="ARBA00023015"/>
    </source>
</evidence>
<evidence type="ECO:0000256" key="2">
    <source>
        <dbReference type="ARBA" id="ARBA00006403"/>
    </source>
</evidence>
<dbReference type="FunFam" id="1.10.10.10:FF:000027">
    <property type="entry name" value="Heat shock transcription factor 1"/>
    <property type="match status" value="1"/>
</dbReference>
<evidence type="ECO:0000313" key="14">
    <source>
        <dbReference type="Proteomes" id="UP001108240"/>
    </source>
</evidence>
<sequence>MKHNSNVPAFLTKLWTLVEDSDTNEFICWSQEGNSFLVLDEQRFAKEILPKFFKHNNMASFVRQLNMYGFRKVMHIDTGIVKQERDGPVEFQHPYFKHGQDDLLENIKRKVSNARPEESKIRQDDLSKILTSVQNVHEQQEDMDARLATLKRENEALWTELSDLRQKHAQQQQVIKELVQFIFTLVQNNRMLNLKRKRPLTLNSNGKKSKFIHQIFEESMDHSKSSVNGLNGLKNSSDISEDVVICDITEEDAEFTDGVSVPADHGDAEIVEVACESSPTIRNDSTNETGTNSTTQQEAVPKFISDISSSALQLNKPSALSSEDPVKLMDSILSENGAISQNINLLGKVELMDYLDSIDCSLEDFQAMLYGKQFSIDPDIIQVSCWLHHSDKQLIQYTTCPLLAFLDGCTPLAPPDSPTENLSQPILPQSPETPTDLLDKALEMERPRSSLIRLEPLTEAEASETTLFYLCELNSDTPQLDI</sequence>
<evidence type="ECO:0000259" key="12">
    <source>
        <dbReference type="PROSITE" id="PS00434"/>
    </source>
</evidence>
<keyword evidence="10" id="KW-0175">Coiled coil</keyword>
<dbReference type="InterPro" id="IPR036388">
    <property type="entry name" value="WH-like_DNA-bd_sf"/>
</dbReference>
<keyword evidence="8" id="KW-0539">Nucleus</keyword>
<keyword evidence="7" id="KW-0804">Transcription</keyword>
<dbReference type="PANTHER" id="PTHR10015:SF185">
    <property type="entry name" value="HEAT SHOCK FACTOR PROTEIN 2"/>
    <property type="match status" value="1"/>
</dbReference>
<dbReference type="GO" id="GO:0005634">
    <property type="term" value="C:nucleus"/>
    <property type="evidence" value="ECO:0007669"/>
    <property type="project" value="UniProtKB-SubCell"/>
</dbReference>
<evidence type="ECO:0000256" key="5">
    <source>
        <dbReference type="ARBA" id="ARBA00023125"/>
    </source>
</evidence>
<dbReference type="InterPro" id="IPR036390">
    <property type="entry name" value="WH_DNA-bd_sf"/>
</dbReference>
<dbReference type="AlphaFoldDB" id="A0A8C1DKS7"/>
<keyword evidence="3" id="KW-0805">Transcription regulation</keyword>
<keyword evidence="4" id="KW-0346">Stress response</keyword>
<feature type="domain" description="HSF-type DNA-binding" evidence="12">
    <location>
        <begin position="49"/>
        <end position="73"/>
    </location>
</feature>